<dbReference type="CDD" id="cd05233">
    <property type="entry name" value="SDR_c"/>
    <property type="match status" value="1"/>
</dbReference>
<dbReference type="Proteomes" id="UP000321083">
    <property type="component" value="Unassembled WGS sequence"/>
</dbReference>
<dbReference type="InterPro" id="IPR036291">
    <property type="entry name" value="NAD(P)-bd_dom_sf"/>
</dbReference>
<evidence type="ECO:0000256" key="3">
    <source>
        <dbReference type="RuleBase" id="RU000363"/>
    </source>
</evidence>
<dbReference type="AlphaFoldDB" id="A0A5C6M3W3"/>
<evidence type="ECO:0000313" key="5">
    <source>
        <dbReference type="Proteomes" id="UP000321083"/>
    </source>
</evidence>
<protein>
    <submittedName>
        <fullName evidence="4">Oxidoreductase</fullName>
    </submittedName>
</protein>
<sequence>MDRLLYKDQVIALTGTSRGIGKMLAQDLVERGAIVLGFSRSEGTINHPQYQHFAVDISEEKPVETIFRSIKKQCGKIDILINNAGVAKSQFTLLTPLAHAEEVMRINFLGAFLMAREAGKIMMSRKFGRIINISSMTVPLAPEGGAIYSASKSALTQLTHTMAKELASYNITCNLLGISAIETEMYQTLSRDKLDAMINSLPLKKPATIADITNVIDFFARRESSNITSQIVYLGGVY</sequence>
<gene>
    <name evidence="4" type="ORF">E3A20_19060</name>
</gene>
<evidence type="ECO:0000313" key="4">
    <source>
        <dbReference type="EMBL" id="TWW08967.1"/>
    </source>
</evidence>
<dbReference type="SUPFAM" id="SSF51735">
    <property type="entry name" value="NAD(P)-binding Rossmann-fold domains"/>
    <property type="match status" value="1"/>
</dbReference>
<evidence type="ECO:0000256" key="1">
    <source>
        <dbReference type="ARBA" id="ARBA00006484"/>
    </source>
</evidence>
<keyword evidence="5" id="KW-1185">Reference proteome</keyword>
<dbReference type="PANTHER" id="PTHR42760">
    <property type="entry name" value="SHORT-CHAIN DEHYDROGENASES/REDUCTASES FAMILY MEMBER"/>
    <property type="match status" value="1"/>
</dbReference>
<dbReference type="InterPro" id="IPR002347">
    <property type="entry name" value="SDR_fam"/>
</dbReference>
<dbReference type="GO" id="GO:0016616">
    <property type="term" value="F:oxidoreductase activity, acting on the CH-OH group of donors, NAD or NADP as acceptor"/>
    <property type="evidence" value="ECO:0007669"/>
    <property type="project" value="TreeGrafter"/>
</dbReference>
<comment type="caution">
    <text evidence="4">The sequence shown here is derived from an EMBL/GenBank/DDBJ whole genome shotgun (WGS) entry which is preliminary data.</text>
</comment>
<dbReference type="PANTHER" id="PTHR42760:SF133">
    <property type="entry name" value="3-OXOACYL-[ACYL-CARRIER-PROTEIN] REDUCTASE"/>
    <property type="match status" value="1"/>
</dbReference>
<organism evidence="4 5">
    <name type="scientific">Planctomyces bekefii</name>
    <dbReference type="NCBI Taxonomy" id="1653850"/>
    <lineage>
        <taxon>Bacteria</taxon>
        <taxon>Pseudomonadati</taxon>
        <taxon>Planctomycetota</taxon>
        <taxon>Planctomycetia</taxon>
        <taxon>Planctomycetales</taxon>
        <taxon>Planctomycetaceae</taxon>
        <taxon>Planctomyces</taxon>
    </lineage>
</organism>
<dbReference type="Pfam" id="PF00106">
    <property type="entry name" value="adh_short"/>
    <property type="match status" value="1"/>
</dbReference>
<dbReference type="PRINTS" id="PR00080">
    <property type="entry name" value="SDRFAMILY"/>
</dbReference>
<dbReference type="Gene3D" id="3.40.50.720">
    <property type="entry name" value="NAD(P)-binding Rossmann-like Domain"/>
    <property type="match status" value="1"/>
</dbReference>
<reference evidence="4 5" key="2">
    <citation type="submission" date="2019-08" db="EMBL/GenBank/DDBJ databases">
        <authorList>
            <person name="Henke P."/>
        </authorList>
    </citation>
    <scope>NUCLEOTIDE SEQUENCE [LARGE SCALE GENOMIC DNA]</scope>
    <source>
        <strain evidence="4">Phe10_nw2017</strain>
    </source>
</reference>
<evidence type="ECO:0000256" key="2">
    <source>
        <dbReference type="ARBA" id="ARBA00023002"/>
    </source>
</evidence>
<dbReference type="InterPro" id="IPR020904">
    <property type="entry name" value="Sc_DH/Rdtase_CS"/>
</dbReference>
<keyword evidence="2" id="KW-0560">Oxidoreductase</keyword>
<dbReference type="EMBL" id="SRHE01000436">
    <property type="protein sequence ID" value="TWW08967.1"/>
    <property type="molecule type" value="Genomic_DNA"/>
</dbReference>
<reference evidence="4 5" key="1">
    <citation type="submission" date="2019-08" db="EMBL/GenBank/DDBJ databases">
        <title>100 year-old enigma solved: identification of Planctomyces bekefii, the type genus and species of the phylum Planctomycetes.</title>
        <authorList>
            <person name="Svetlana D.N."/>
            <person name="Overmann J."/>
        </authorList>
    </citation>
    <scope>NUCLEOTIDE SEQUENCE [LARGE SCALE GENOMIC DNA]</scope>
    <source>
        <strain evidence="4">Phe10_nw2017</strain>
    </source>
</reference>
<name>A0A5C6M3W3_9PLAN</name>
<proteinExistence type="inferred from homology"/>
<comment type="similarity">
    <text evidence="1 3">Belongs to the short-chain dehydrogenases/reductases (SDR) family.</text>
</comment>
<dbReference type="PRINTS" id="PR00081">
    <property type="entry name" value="GDHRDH"/>
</dbReference>
<dbReference type="GO" id="GO:0006633">
    <property type="term" value="P:fatty acid biosynthetic process"/>
    <property type="evidence" value="ECO:0007669"/>
    <property type="project" value="TreeGrafter"/>
</dbReference>
<accession>A0A5C6M3W3</accession>
<dbReference type="GO" id="GO:0048038">
    <property type="term" value="F:quinone binding"/>
    <property type="evidence" value="ECO:0007669"/>
    <property type="project" value="TreeGrafter"/>
</dbReference>
<dbReference type="PROSITE" id="PS00061">
    <property type="entry name" value="ADH_SHORT"/>
    <property type="match status" value="1"/>
</dbReference>